<evidence type="ECO:0000313" key="3">
    <source>
        <dbReference type="Proteomes" id="UP001201273"/>
    </source>
</evidence>
<feature type="domain" description="Bacterial Pleckstrin homology" evidence="1">
    <location>
        <begin position="2"/>
        <end position="122"/>
    </location>
</feature>
<accession>A0ABS8W5C1</accession>
<comment type="caution">
    <text evidence="2">The sequence shown here is derived from an EMBL/GenBank/DDBJ whole genome shotgun (WGS) entry which is preliminary data.</text>
</comment>
<dbReference type="Gene3D" id="2.30.29.50">
    <property type="entry name" value="Bacterial Pleckstrin homology domain"/>
    <property type="match status" value="1"/>
</dbReference>
<name>A0ABS8W5C1_9GAMM</name>
<evidence type="ECO:0000313" key="2">
    <source>
        <dbReference type="EMBL" id="MCE2593710.1"/>
    </source>
</evidence>
<gene>
    <name evidence="2" type="ORF">K6Y31_02635</name>
</gene>
<evidence type="ECO:0000259" key="1">
    <source>
        <dbReference type="Pfam" id="PF08000"/>
    </source>
</evidence>
<dbReference type="Pfam" id="PF08000">
    <property type="entry name" value="bPH_1"/>
    <property type="match status" value="1"/>
</dbReference>
<keyword evidence="3" id="KW-1185">Reference proteome</keyword>
<dbReference type="PANTHER" id="PTHR35796">
    <property type="entry name" value="HYPOTHETICAL CYTOSOLIC PROTEIN"/>
    <property type="match status" value="1"/>
</dbReference>
<dbReference type="CDD" id="cd13225">
    <property type="entry name" value="PH-like_bacteria"/>
    <property type="match status" value="1"/>
</dbReference>
<dbReference type="SUPFAM" id="SSF50729">
    <property type="entry name" value="PH domain-like"/>
    <property type="match status" value="1"/>
</dbReference>
<reference evidence="2 3" key="1">
    <citation type="journal article" date="2022" name="Environ. Microbiol. Rep.">
        <title>Eco-phylogenetic analyses reveal divergent evolution of vitamin B12 metabolism in the marine bacterial family 'Psychromonadaceae'.</title>
        <authorList>
            <person name="Jin X."/>
            <person name="Yang Y."/>
            <person name="Cao H."/>
            <person name="Gao B."/>
            <person name="Zhao Z."/>
        </authorList>
    </citation>
    <scope>NUCLEOTIDE SEQUENCE [LARGE SCALE GENOMIC DNA]</scope>
    <source>
        <strain evidence="2 3">MKS20</strain>
    </source>
</reference>
<protein>
    <submittedName>
        <fullName evidence="2">PH domain-containing protein</fullName>
    </submittedName>
</protein>
<proteinExistence type="predicted"/>
<dbReference type="EMBL" id="JAIMJA010000002">
    <property type="protein sequence ID" value="MCE2593710.1"/>
    <property type="molecule type" value="Genomic_DNA"/>
</dbReference>
<dbReference type="InterPro" id="IPR037063">
    <property type="entry name" value="PHb_sf"/>
</dbReference>
<dbReference type="InterPro" id="IPR012544">
    <property type="entry name" value="PHb"/>
</dbReference>
<dbReference type="Proteomes" id="UP001201273">
    <property type="component" value="Unassembled WGS sequence"/>
</dbReference>
<dbReference type="RefSeq" id="WP_232800064.1">
    <property type="nucleotide sequence ID" value="NZ_CP170335.1"/>
</dbReference>
<dbReference type="PANTHER" id="PTHR35796:SF3">
    <property type="entry name" value="BHLH DOMAIN-CONTAINING PROTEIN"/>
    <property type="match status" value="1"/>
</dbReference>
<sequence>MGIFDALMGNASEVNLAELSAELSPIMADNEELALAYKLIRDMFVFTNKRLIMIDKQGITGSKVEYHSIPYKSITHFCVESAGTFDMDSELKIWVSGSSAPIVKELKKGTNVVGIQKTIANFMF</sequence>
<organism evidence="2 3">
    <name type="scientific">Motilimonas cestriensis</name>
    <dbReference type="NCBI Taxonomy" id="2742685"/>
    <lineage>
        <taxon>Bacteria</taxon>
        <taxon>Pseudomonadati</taxon>
        <taxon>Pseudomonadota</taxon>
        <taxon>Gammaproteobacteria</taxon>
        <taxon>Alteromonadales</taxon>
        <taxon>Alteromonadales genera incertae sedis</taxon>
        <taxon>Motilimonas</taxon>
    </lineage>
</organism>